<reference evidence="3" key="1">
    <citation type="submission" date="2022-11" db="UniProtKB">
        <authorList>
            <consortium name="WormBaseParasite"/>
        </authorList>
    </citation>
    <scope>IDENTIFICATION</scope>
</reference>
<evidence type="ECO:0000256" key="1">
    <source>
        <dbReference type="SAM" id="MobiDB-lite"/>
    </source>
</evidence>
<dbReference type="AlphaFoldDB" id="A0A915E292"/>
<feature type="compositionally biased region" description="Polar residues" evidence="1">
    <location>
        <begin position="144"/>
        <end position="160"/>
    </location>
</feature>
<dbReference type="WBParaSite" id="jg25931">
    <property type="protein sequence ID" value="jg25931"/>
    <property type="gene ID" value="jg25931"/>
</dbReference>
<sequence length="214" mass="23485">MSHAQTNNVEEHKRVSFGGEQKMMIVYDDGLTDDYSLQHASKHNTSFTESDAPPNKVKVTSENSEIPRPISPPAQVDDHHNQSINYMAVTSPPLPALLKKKENEGVENPFRPTETLYHEVDPIVEAYLPPHSSSPLNHGYLEENSASSTKFTTNEISYESTPIKPNKGSKKSNGRNSRTSSLAEARTPSSNAPLVSANDSVLPVGDIPPPTKLR</sequence>
<name>A0A915E292_9BILA</name>
<organism evidence="2 3">
    <name type="scientific">Ditylenchus dipsaci</name>
    <dbReference type="NCBI Taxonomy" id="166011"/>
    <lineage>
        <taxon>Eukaryota</taxon>
        <taxon>Metazoa</taxon>
        <taxon>Ecdysozoa</taxon>
        <taxon>Nematoda</taxon>
        <taxon>Chromadorea</taxon>
        <taxon>Rhabditida</taxon>
        <taxon>Tylenchina</taxon>
        <taxon>Tylenchomorpha</taxon>
        <taxon>Sphaerularioidea</taxon>
        <taxon>Anguinidae</taxon>
        <taxon>Anguininae</taxon>
        <taxon>Ditylenchus</taxon>
    </lineage>
</organism>
<feature type="region of interest" description="Disordered" evidence="1">
    <location>
        <begin position="42"/>
        <end position="78"/>
    </location>
</feature>
<feature type="compositionally biased region" description="Polar residues" evidence="1">
    <location>
        <begin position="174"/>
        <end position="199"/>
    </location>
</feature>
<dbReference type="Proteomes" id="UP000887574">
    <property type="component" value="Unplaced"/>
</dbReference>
<feature type="region of interest" description="Disordered" evidence="1">
    <location>
        <begin position="135"/>
        <end position="214"/>
    </location>
</feature>
<proteinExistence type="predicted"/>
<protein>
    <submittedName>
        <fullName evidence="3">Uncharacterized protein</fullName>
    </submittedName>
</protein>
<evidence type="ECO:0000313" key="3">
    <source>
        <dbReference type="WBParaSite" id="jg25931"/>
    </source>
</evidence>
<keyword evidence="2" id="KW-1185">Reference proteome</keyword>
<accession>A0A915E292</accession>
<evidence type="ECO:0000313" key="2">
    <source>
        <dbReference type="Proteomes" id="UP000887574"/>
    </source>
</evidence>